<dbReference type="AlphaFoldDB" id="A0A317ZHS5"/>
<dbReference type="FunCoup" id="A0A317ZHS5">
    <property type="interactions" value="179"/>
</dbReference>
<dbReference type="InterPro" id="IPR003018">
    <property type="entry name" value="GAF"/>
</dbReference>
<evidence type="ECO:0000313" key="3">
    <source>
        <dbReference type="Proteomes" id="UP000247099"/>
    </source>
</evidence>
<proteinExistence type="predicted"/>
<dbReference type="SUPFAM" id="SSF55781">
    <property type="entry name" value="GAF domain-like"/>
    <property type="match status" value="1"/>
</dbReference>
<sequence length="137" mass="15157">MVEGENDAVARMSTICCELYHAFTDFHWVGFYRLVDPQTLKVGPYQGGHGCLTITTDRGVCGACIRERKVQIENDVSKVKDHIACSPETKSEIVLPILDSSGALWAVLDIDSTELNAFDETDLQWLLHISKLAACCP</sequence>
<keyword evidence="3" id="KW-1185">Reference proteome</keyword>
<name>A0A317ZHS5_9BACT</name>
<reference evidence="2 3" key="1">
    <citation type="submission" date="2018-05" db="EMBL/GenBank/DDBJ databases">
        <title>Coraliomargarita sinensis sp. nov., isolated from a marine solar saltern.</title>
        <authorList>
            <person name="Zhou L.Y."/>
        </authorList>
    </citation>
    <scope>NUCLEOTIDE SEQUENCE [LARGE SCALE GENOMIC DNA]</scope>
    <source>
        <strain evidence="2 3">WN38</strain>
    </source>
</reference>
<accession>A0A317ZHS5</accession>
<evidence type="ECO:0000313" key="2">
    <source>
        <dbReference type="EMBL" id="PXA05264.1"/>
    </source>
</evidence>
<dbReference type="OrthoDB" id="9796252at2"/>
<evidence type="ECO:0000259" key="1">
    <source>
        <dbReference type="Pfam" id="PF13185"/>
    </source>
</evidence>
<dbReference type="Proteomes" id="UP000247099">
    <property type="component" value="Unassembled WGS sequence"/>
</dbReference>
<comment type="caution">
    <text evidence="2">The sequence shown here is derived from an EMBL/GenBank/DDBJ whole genome shotgun (WGS) entry which is preliminary data.</text>
</comment>
<gene>
    <name evidence="2" type="ORF">DDZ13_03185</name>
</gene>
<dbReference type="Gene3D" id="3.30.450.40">
    <property type="match status" value="1"/>
</dbReference>
<dbReference type="EMBL" id="QHJQ01000002">
    <property type="protein sequence ID" value="PXA05264.1"/>
    <property type="molecule type" value="Genomic_DNA"/>
</dbReference>
<dbReference type="InParanoid" id="A0A317ZHS5"/>
<dbReference type="InterPro" id="IPR029016">
    <property type="entry name" value="GAF-like_dom_sf"/>
</dbReference>
<feature type="domain" description="GAF" evidence="1">
    <location>
        <begin position="12"/>
        <end position="134"/>
    </location>
</feature>
<dbReference type="Pfam" id="PF13185">
    <property type="entry name" value="GAF_2"/>
    <property type="match status" value="1"/>
</dbReference>
<protein>
    <submittedName>
        <fullName evidence="2">Diguanylate cyclase</fullName>
    </submittedName>
</protein>
<organism evidence="2 3">
    <name type="scientific">Coraliomargarita sinensis</name>
    <dbReference type="NCBI Taxonomy" id="2174842"/>
    <lineage>
        <taxon>Bacteria</taxon>
        <taxon>Pseudomonadati</taxon>
        <taxon>Verrucomicrobiota</taxon>
        <taxon>Opitutia</taxon>
        <taxon>Puniceicoccales</taxon>
        <taxon>Coraliomargaritaceae</taxon>
        <taxon>Coraliomargarita</taxon>
    </lineage>
</organism>